<feature type="transmembrane region" description="Helical" evidence="2">
    <location>
        <begin position="53"/>
        <end position="72"/>
    </location>
</feature>
<dbReference type="GO" id="GO:0022857">
    <property type="term" value="F:transmembrane transporter activity"/>
    <property type="evidence" value="ECO:0007669"/>
    <property type="project" value="InterPro"/>
</dbReference>
<dbReference type="EMBL" id="JAUCMV010000001">
    <property type="protein sequence ID" value="KAK0428090.1"/>
    <property type="molecule type" value="Genomic_DNA"/>
</dbReference>
<comment type="caution">
    <text evidence="4">The sequence shown here is derived from an EMBL/GenBank/DDBJ whole genome shotgun (WGS) entry which is preliminary data.</text>
</comment>
<accession>A0AA39MC29</accession>
<sequence length="451" mass="49558">METLRYSVLFLTLICMSIHYANIVLFNFTVICMEPQDKSNNNTKAFTPVEEGWILSMVSVGGIVGTFPSIYITSQIGLRMSFTLSGYVSAIATVLMPLASVNFYWILVVRFVQGFAMAFANLACGAVPVTWGKATLRALFVSILTCSYQIGPMTAMLNAGYMCTSSFGWMAVYYLYGIITVVFFTVFFVVYSNTPHKNWMASKKVAPISESDAPKLSQKNQHIPYRRMFQTPSVWGIIISTFANCVGYEMYLLYGPIFVDTVIKTDVQLTGILAALPYFIAMVVKPITGIFLDKATCISDYMRYIVFIGMIAVVGCVTLPALTLTTSDMTCLSIALLLNATTLSIQHVGLMGVVQIISQNRVADQYTHVLTSIIAAQNSAVGLVLPAVIAFFVPHYARSEWTAVFYGICVVIIVANVVFIAFTKARKAKFAHVTCQANSSEALKKISSSVL</sequence>
<dbReference type="AlphaFoldDB" id="A0AA39MC29"/>
<reference evidence="4" key="1">
    <citation type="submission" date="2023-06" db="EMBL/GenBank/DDBJ databases">
        <title>Genomic analysis of the entomopathogenic nematode Steinernema hermaphroditum.</title>
        <authorList>
            <person name="Schwarz E.M."/>
            <person name="Heppert J.K."/>
            <person name="Baniya A."/>
            <person name="Schwartz H.T."/>
            <person name="Tan C.-H."/>
            <person name="Antoshechkin I."/>
            <person name="Sternberg P.W."/>
            <person name="Goodrich-Blair H."/>
            <person name="Dillman A.R."/>
        </authorList>
    </citation>
    <scope>NUCLEOTIDE SEQUENCE</scope>
    <source>
        <strain evidence="4">PS9179</strain>
        <tissue evidence="4">Whole animal</tissue>
    </source>
</reference>
<keyword evidence="2" id="KW-0812">Transmembrane</keyword>
<dbReference type="Gene3D" id="1.20.1250.20">
    <property type="entry name" value="MFS general substrate transporter like domains"/>
    <property type="match status" value="2"/>
</dbReference>
<protein>
    <recommendedName>
        <fullName evidence="3">Major facilitator superfamily (MFS) profile domain-containing protein</fullName>
    </recommendedName>
</protein>
<feature type="transmembrane region" description="Helical" evidence="2">
    <location>
        <begin position="269"/>
        <end position="292"/>
    </location>
</feature>
<dbReference type="InterPro" id="IPR011701">
    <property type="entry name" value="MFS"/>
</dbReference>
<keyword evidence="5" id="KW-1185">Reference proteome</keyword>
<organism evidence="4 5">
    <name type="scientific">Steinernema hermaphroditum</name>
    <dbReference type="NCBI Taxonomy" id="289476"/>
    <lineage>
        <taxon>Eukaryota</taxon>
        <taxon>Metazoa</taxon>
        <taxon>Ecdysozoa</taxon>
        <taxon>Nematoda</taxon>
        <taxon>Chromadorea</taxon>
        <taxon>Rhabditida</taxon>
        <taxon>Tylenchina</taxon>
        <taxon>Panagrolaimomorpha</taxon>
        <taxon>Strongyloidoidea</taxon>
        <taxon>Steinernematidae</taxon>
        <taxon>Steinernema</taxon>
    </lineage>
</organism>
<dbReference type="PROSITE" id="PS50850">
    <property type="entry name" value="MFS"/>
    <property type="match status" value="1"/>
</dbReference>
<feature type="transmembrane region" description="Helical" evidence="2">
    <location>
        <begin position="369"/>
        <end position="397"/>
    </location>
</feature>
<feature type="transmembrane region" description="Helical" evidence="2">
    <location>
        <begin position="138"/>
        <end position="161"/>
    </location>
</feature>
<feature type="transmembrane region" description="Helical" evidence="2">
    <location>
        <begin position="7"/>
        <end position="33"/>
    </location>
</feature>
<evidence type="ECO:0000259" key="3">
    <source>
        <dbReference type="PROSITE" id="PS50850"/>
    </source>
</evidence>
<evidence type="ECO:0000256" key="2">
    <source>
        <dbReference type="SAM" id="Phobius"/>
    </source>
</evidence>
<feature type="transmembrane region" description="Helical" evidence="2">
    <location>
        <begin position="173"/>
        <end position="194"/>
    </location>
</feature>
<dbReference type="GO" id="GO:0016020">
    <property type="term" value="C:membrane"/>
    <property type="evidence" value="ECO:0007669"/>
    <property type="project" value="UniProtKB-SubCell"/>
</dbReference>
<proteinExistence type="predicted"/>
<gene>
    <name evidence="4" type="ORF">QR680_010598</name>
</gene>
<evidence type="ECO:0000313" key="5">
    <source>
        <dbReference type="Proteomes" id="UP001175271"/>
    </source>
</evidence>
<dbReference type="InterPro" id="IPR036259">
    <property type="entry name" value="MFS_trans_sf"/>
</dbReference>
<evidence type="ECO:0000313" key="4">
    <source>
        <dbReference type="EMBL" id="KAK0428090.1"/>
    </source>
</evidence>
<dbReference type="PANTHER" id="PTHR45757:SF11">
    <property type="entry name" value="MAJOR FACILITATOR SUPERFAMILY (MFS) PROFILE DOMAIN-CONTAINING PROTEIN"/>
    <property type="match status" value="1"/>
</dbReference>
<dbReference type="Proteomes" id="UP001175271">
    <property type="component" value="Unassembled WGS sequence"/>
</dbReference>
<feature type="transmembrane region" description="Helical" evidence="2">
    <location>
        <begin position="403"/>
        <end position="422"/>
    </location>
</feature>
<keyword evidence="2" id="KW-1133">Transmembrane helix</keyword>
<keyword evidence="2" id="KW-0472">Membrane</keyword>
<name>A0AA39MC29_9BILA</name>
<dbReference type="Pfam" id="PF07690">
    <property type="entry name" value="MFS_1"/>
    <property type="match status" value="1"/>
</dbReference>
<feature type="transmembrane region" description="Helical" evidence="2">
    <location>
        <begin position="111"/>
        <end position="131"/>
    </location>
</feature>
<comment type="subcellular location">
    <subcellularLocation>
        <location evidence="1">Membrane</location>
        <topology evidence="1">Multi-pass membrane protein</topology>
    </subcellularLocation>
</comment>
<feature type="domain" description="Major facilitator superfamily (MFS) profile" evidence="3">
    <location>
        <begin position="8"/>
        <end position="427"/>
    </location>
</feature>
<feature type="transmembrane region" description="Helical" evidence="2">
    <location>
        <begin position="84"/>
        <end position="105"/>
    </location>
</feature>
<dbReference type="InterPro" id="IPR020846">
    <property type="entry name" value="MFS_dom"/>
</dbReference>
<dbReference type="SUPFAM" id="SSF103473">
    <property type="entry name" value="MFS general substrate transporter"/>
    <property type="match status" value="1"/>
</dbReference>
<feature type="transmembrane region" description="Helical" evidence="2">
    <location>
        <begin position="334"/>
        <end position="357"/>
    </location>
</feature>
<feature type="transmembrane region" description="Helical" evidence="2">
    <location>
        <begin position="304"/>
        <end position="322"/>
    </location>
</feature>
<dbReference type="PANTHER" id="PTHR45757">
    <property type="entry name" value="PROTEIN CBG23364-RELATED"/>
    <property type="match status" value="1"/>
</dbReference>
<feature type="transmembrane region" description="Helical" evidence="2">
    <location>
        <begin position="234"/>
        <end position="257"/>
    </location>
</feature>
<evidence type="ECO:0000256" key="1">
    <source>
        <dbReference type="ARBA" id="ARBA00004141"/>
    </source>
</evidence>